<dbReference type="EMBL" id="UYRT01000793">
    <property type="protein sequence ID" value="VDK28724.1"/>
    <property type="molecule type" value="Genomic_DNA"/>
</dbReference>
<keyword evidence="2" id="KW-1185">Reference proteome</keyword>
<dbReference type="AlphaFoldDB" id="A0A183CWE7"/>
<dbReference type="WBParaSite" id="GPUH_0000078801-mRNA-1">
    <property type="protein sequence ID" value="GPUH_0000078801-mRNA-1"/>
    <property type="gene ID" value="GPUH_0000078801"/>
</dbReference>
<dbReference type="Proteomes" id="UP000271098">
    <property type="component" value="Unassembled WGS sequence"/>
</dbReference>
<reference evidence="3" key="1">
    <citation type="submission" date="2016-06" db="UniProtKB">
        <authorList>
            <consortium name="WormBaseParasite"/>
        </authorList>
    </citation>
    <scope>IDENTIFICATION</scope>
</reference>
<accession>A0A183CWE7</accession>
<evidence type="ECO:0000313" key="2">
    <source>
        <dbReference type="Proteomes" id="UP000271098"/>
    </source>
</evidence>
<gene>
    <name evidence="1" type="ORF">GPUH_LOCUS788</name>
</gene>
<evidence type="ECO:0000313" key="3">
    <source>
        <dbReference type="WBParaSite" id="GPUH_0000078801-mRNA-1"/>
    </source>
</evidence>
<proteinExistence type="predicted"/>
<reference evidence="1 2" key="2">
    <citation type="submission" date="2018-11" db="EMBL/GenBank/DDBJ databases">
        <authorList>
            <consortium name="Pathogen Informatics"/>
        </authorList>
    </citation>
    <scope>NUCLEOTIDE SEQUENCE [LARGE SCALE GENOMIC DNA]</scope>
</reference>
<sequence length="231" mass="25262">MRHNGELMYALCGDCQCLPDYCQKIIPQSACPCGDGQQVPCKTGTQQLIGAGTTAVGGGFSYVLPYGVTGQQLIMQQGQLPSQFIVQGQQQQQQQLQFVQTVGGLQQPQLVSQLVPQQPQLIAQLVPQQPRLSPVFILRTIEQGGRVIQQVPQVPQPMLPAQYTSQIQRIPLQQSLLLVPSVSQLLTQQQQQQLTIPMQTPAQAVTLQVPGNSLFNLQIDLQTKFEIIGVG</sequence>
<evidence type="ECO:0000313" key="1">
    <source>
        <dbReference type="EMBL" id="VDK28724.1"/>
    </source>
</evidence>
<name>A0A183CWE7_9BILA</name>
<organism evidence="3">
    <name type="scientific">Gongylonema pulchrum</name>
    <dbReference type="NCBI Taxonomy" id="637853"/>
    <lineage>
        <taxon>Eukaryota</taxon>
        <taxon>Metazoa</taxon>
        <taxon>Ecdysozoa</taxon>
        <taxon>Nematoda</taxon>
        <taxon>Chromadorea</taxon>
        <taxon>Rhabditida</taxon>
        <taxon>Spirurina</taxon>
        <taxon>Spiruromorpha</taxon>
        <taxon>Spiruroidea</taxon>
        <taxon>Gongylonematidae</taxon>
        <taxon>Gongylonema</taxon>
    </lineage>
</organism>
<protein>
    <submittedName>
        <fullName evidence="3">VWFC domain-containing protein</fullName>
    </submittedName>
</protein>